<proteinExistence type="predicted"/>
<dbReference type="Pfam" id="PF23793">
    <property type="entry name" value="LysC"/>
    <property type="match status" value="1"/>
</dbReference>
<dbReference type="RefSeq" id="WP_116631417.1">
    <property type="nucleotide sequence ID" value="NZ_QENU01000003.1"/>
</dbReference>
<dbReference type="OrthoDB" id="6479364at2"/>
<gene>
    <name evidence="1" type="ORF">C8D76_103120</name>
</gene>
<dbReference type="AlphaFoldDB" id="A0A2U0TAG1"/>
<sequence length="93" mass="10586">MLKRFWLKSPVAALICLTLLLIALSGCTNKITTKTEYLYPPQAYLTPCERTAFNGKTYGDAINYLLIVMNERDVCAKQVDAIREWQSVNRKQG</sequence>
<dbReference type="PROSITE" id="PS51257">
    <property type="entry name" value="PROKAR_LIPOPROTEIN"/>
    <property type="match status" value="1"/>
</dbReference>
<dbReference type="EMBL" id="QENU01000003">
    <property type="protein sequence ID" value="PVX40547.1"/>
    <property type="molecule type" value="Genomic_DNA"/>
</dbReference>
<reference evidence="1 2" key="1">
    <citation type="submission" date="2018-05" db="EMBL/GenBank/DDBJ databases">
        <title>Genomic Encyclopedia of Type Strains, Phase IV (KMG-IV): sequencing the most valuable type-strain genomes for metagenomic binning, comparative biology and taxonomic classification.</title>
        <authorList>
            <person name="Goeker M."/>
        </authorList>
    </citation>
    <scope>NUCLEOTIDE SEQUENCE [LARGE SCALE GENOMIC DNA]</scope>
    <source>
        <strain evidence="1 2">DSM 22999</strain>
    </source>
</reference>
<accession>A0A2U0TAG1</accession>
<organism evidence="1 2">
    <name type="scientific">Alitibacter langaaensis DSM 22999</name>
    <dbReference type="NCBI Taxonomy" id="1122935"/>
    <lineage>
        <taxon>Bacteria</taxon>
        <taxon>Pseudomonadati</taxon>
        <taxon>Pseudomonadota</taxon>
        <taxon>Gammaproteobacteria</taxon>
        <taxon>Pasteurellales</taxon>
        <taxon>Pasteurellaceae</taxon>
        <taxon>Alitibacter</taxon>
    </lineage>
</organism>
<name>A0A2U0TAG1_9PAST</name>
<evidence type="ECO:0000313" key="1">
    <source>
        <dbReference type="EMBL" id="PVX40547.1"/>
    </source>
</evidence>
<dbReference type="Proteomes" id="UP000245909">
    <property type="component" value="Unassembled WGS sequence"/>
</dbReference>
<comment type="caution">
    <text evidence="1">The sequence shown here is derived from an EMBL/GenBank/DDBJ whole genome shotgun (WGS) entry which is preliminary data.</text>
</comment>
<dbReference type="InterPro" id="IPR058979">
    <property type="entry name" value="LysC-like"/>
</dbReference>
<protein>
    <submittedName>
        <fullName evidence="1">Uncharacterized protein</fullName>
    </submittedName>
</protein>
<evidence type="ECO:0000313" key="2">
    <source>
        <dbReference type="Proteomes" id="UP000245909"/>
    </source>
</evidence>
<keyword evidence="2" id="KW-1185">Reference proteome</keyword>